<organism evidence="3 4">
    <name type="scientific">Burkholderia mayonis</name>
    <dbReference type="NCBI Taxonomy" id="1385591"/>
    <lineage>
        <taxon>Bacteria</taxon>
        <taxon>Pseudomonadati</taxon>
        <taxon>Pseudomonadota</taxon>
        <taxon>Betaproteobacteria</taxon>
        <taxon>Burkholderiales</taxon>
        <taxon>Burkholderiaceae</taxon>
        <taxon>Burkholderia</taxon>
        <taxon>pseudomallei group</taxon>
    </lineage>
</organism>
<accession>A0A1B4FTJ1</accession>
<evidence type="ECO:0008006" key="5">
    <source>
        <dbReference type="Google" id="ProtNLM"/>
    </source>
</evidence>
<evidence type="ECO:0000256" key="1">
    <source>
        <dbReference type="SAM" id="MobiDB-lite"/>
    </source>
</evidence>
<keyword evidence="2" id="KW-0732">Signal</keyword>
<proteinExistence type="predicted"/>
<dbReference type="AlphaFoldDB" id="A0A1B4FTJ1"/>
<dbReference type="Proteomes" id="UP000067711">
    <property type="component" value="Chromosome 2"/>
</dbReference>
<sequence>MNKLFLVLKWSFVSLIVVPATASRAGGPNPFDMADVSPHTFAAKEINRSAADASSYGSPVTSVFGDAKGALPSFEAKRRSGAGAVKFADELGAAERRQRLAEEDRAVQRLRDSHHDPRGKWPGRASSPGVPGRPEIVVEKPVPGVTCASEAGNSIGCSTGF</sequence>
<evidence type="ECO:0000313" key="4">
    <source>
        <dbReference type="Proteomes" id="UP000067711"/>
    </source>
</evidence>
<dbReference type="RefSeq" id="WP_066483921.1">
    <property type="nucleotide sequence ID" value="NZ_CP013388.1"/>
</dbReference>
<dbReference type="EMBL" id="CP013388">
    <property type="protein sequence ID" value="AOJ06957.1"/>
    <property type="molecule type" value="Genomic_DNA"/>
</dbReference>
<feature type="region of interest" description="Disordered" evidence="1">
    <location>
        <begin position="102"/>
        <end position="136"/>
    </location>
</feature>
<protein>
    <recommendedName>
        <fullName evidence="5">DUF4148 domain-containing protein</fullName>
    </recommendedName>
</protein>
<evidence type="ECO:0000256" key="2">
    <source>
        <dbReference type="SAM" id="SignalP"/>
    </source>
</evidence>
<reference evidence="3 4" key="1">
    <citation type="submission" date="2015-12" db="EMBL/GenBank/DDBJ databases">
        <title>Diversity of Burkholderia near neighbor genomes.</title>
        <authorList>
            <person name="Sahl J."/>
            <person name="Wagner D."/>
            <person name="Keim P."/>
        </authorList>
    </citation>
    <scope>NUCLEOTIDE SEQUENCE [LARGE SCALE GENOMIC DNA]</scope>
    <source>
        <strain evidence="3 4">BDU8</strain>
    </source>
</reference>
<feature type="signal peptide" evidence="2">
    <location>
        <begin position="1"/>
        <end position="25"/>
    </location>
</feature>
<feature type="compositionally biased region" description="Basic and acidic residues" evidence="1">
    <location>
        <begin position="102"/>
        <end position="119"/>
    </location>
</feature>
<feature type="chain" id="PRO_5015341380" description="DUF4148 domain-containing protein" evidence="2">
    <location>
        <begin position="26"/>
        <end position="161"/>
    </location>
</feature>
<evidence type="ECO:0000313" key="3">
    <source>
        <dbReference type="EMBL" id="AOJ06957.1"/>
    </source>
</evidence>
<name>A0A1B4FTJ1_9BURK</name>
<gene>
    <name evidence="3" type="ORF">WS71_06265</name>
</gene>